<organism evidence="14 15">
    <name type="scientific">Dioscorea cayennensis subsp. rotundata</name>
    <name type="common">White Guinea yam</name>
    <name type="synonym">Dioscorea rotundata</name>
    <dbReference type="NCBI Taxonomy" id="55577"/>
    <lineage>
        <taxon>Eukaryota</taxon>
        <taxon>Viridiplantae</taxon>
        <taxon>Streptophyta</taxon>
        <taxon>Embryophyta</taxon>
        <taxon>Tracheophyta</taxon>
        <taxon>Spermatophyta</taxon>
        <taxon>Magnoliopsida</taxon>
        <taxon>Liliopsida</taxon>
        <taxon>Dioscoreales</taxon>
        <taxon>Dioscoreaceae</taxon>
        <taxon>Dioscorea</taxon>
    </lineage>
</organism>
<dbReference type="InterPro" id="IPR008271">
    <property type="entry name" value="Ser/Thr_kinase_AS"/>
</dbReference>
<comment type="catalytic activity">
    <reaction evidence="10">
        <text>L-threonyl-[protein] + ATP = O-phospho-L-threonyl-[protein] + ADP + H(+)</text>
        <dbReference type="Rhea" id="RHEA:46608"/>
        <dbReference type="Rhea" id="RHEA-COMP:11060"/>
        <dbReference type="Rhea" id="RHEA-COMP:11605"/>
        <dbReference type="ChEBI" id="CHEBI:15378"/>
        <dbReference type="ChEBI" id="CHEBI:30013"/>
        <dbReference type="ChEBI" id="CHEBI:30616"/>
        <dbReference type="ChEBI" id="CHEBI:61977"/>
        <dbReference type="ChEBI" id="CHEBI:456216"/>
        <dbReference type="EC" id="2.7.11.1"/>
    </reaction>
</comment>
<keyword evidence="5" id="KW-0812">Transmembrane</keyword>
<dbReference type="InterPro" id="IPR011009">
    <property type="entry name" value="Kinase-like_dom_sf"/>
</dbReference>
<evidence type="ECO:0000313" key="14">
    <source>
        <dbReference type="Proteomes" id="UP001515500"/>
    </source>
</evidence>
<keyword evidence="4" id="KW-0808">Transferase</keyword>
<evidence type="ECO:0000256" key="1">
    <source>
        <dbReference type="ARBA" id="ARBA00004162"/>
    </source>
</evidence>
<dbReference type="SUPFAM" id="SSF56112">
    <property type="entry name" value="Protein kinase-like (PK-like)"/>
    <property type="match status" value="1"/>
</dbReference>
<dbReference type="SMART" id="SM00220">
    <property type="entry name" value="S_TKc"/>
    <property type="match status" value="1"/>
</dbReference>
<evidence type="ECO:0000256" key="9">
    <source>
        <dbReference type="ARBA" id="ARBA00023136"/>
    </source>
</evidence>
<keyword evidence="7" id="KW-0067">ATP-binding</keyword>
<keyword evidence="14" id="KW-1185">Reference proteome</keyword>
<keyword evidence="9" id="KW-0472">Membrane</keyword>
<reference evidence="15" key="1">
    <citation type="submission" date="2025-08" db="UniProtKB">
        <authorList>
            <consortium name="RefSeq"/>
        </authorList>
    </citation>
    <scope>IDENTIFICATION</scope>
</reference>
<dbReference type="PROSITE" id="PS00108">
    <property type="entry name" value="PROTEIN_KINASE_ST"/>
    <property type="match status" value="1"/>
</dbReference>
<protein>
    <recommendedName>
        <fullName evidence="2">non-specific serine/threonine protein kinase</fullName>
        <ecNumber evidence="2">2.7.11.1</ecNumber>
    </recommendedName>
</protein>
<evidence type="ECO:0000259" key="13">
    <source>
        <dbReference type="PROSITE" id="PS50011"/>
    </source>
</evidence>
<evidence type="ECO:0000256" key="3">
    <source>
        <dbReference type="ARBA" id="ARBA00022527"/>
    </source>
</evidence>
<feature type="domain" description="Protein kinase" evidence="13">
    <location>
        <begin position="304"/>
        <end position="589"/>
    </location>
</feature>
<dbReference type="GO" id="GO:0005886">
    <property type="term" value="C:plasma membrane"/>
    <property type="evidence" value="ECO:0007669"/>
    <property type="project" value="UniProtKB-SubCell"/>
</dbReference>
<proteinExistence type="predicted"/>
<dbReference type="PANTHER" id="PTHR47982">
    <property type="entry name" value="PROLINE-RICH RECEPTOR-LIKE PROTEIN KINASE PERK4"/>
    <property type="match status" value="1"/>
</dbReference>
<evidence type="ECO:0000256" key="10">
    <source>
        <dbReference type="ARBA" id="ARBA00047899"/>
    </source>
</evidence>
<dbReference type="FunFam" id="3.30.200.20:FF:000162">
    <property type="entry name" value="Adenine nucleotide alpha hydrolase-like domain kinase"/>
    <property type="match status" value="1"/>
</dbReference>
<gene>
    <name evidence="15" type="primary">LOC120261254</name>
</gene>
<feature type="compositionally biased region" description="Basic and acidic residues" evidence="12">
    <location>
        <begin position="213"/>
        <end position="238"/>
    </location>
</feature>
<dbReference type="Gene3D" id="3.30.200.20">
    <property type="entry name" value="Phosphorylase Kinase, domain 1"/>
    <property type="match status" value="1"/>
</dbReference>
<dbReference type="InterPro" id="IPR001245">
    <property type="entry name" value="Ser-Thr/Tyr_kinase_cat_dom"/>
</dbReference>
<dbReference type="AlphaFoldDB" id="A0AB40BEB9"/>
<dbReference type="Proteomes" id="UP001515500">
    <property type="component" value="Chromosome 5"/>
</dbReference>
<evidence type="ECO:0000256" key="4">
    <source>
        <dbReference type="ARBA" id="ARBA00022679"/>
    </source>
</evidence>
<dbReference type="GO" id="GO:0004674">
    <property type="term" value="F:protein serine/threonine kinase activity"/>
    <property type="evidence" value="ECO:0007669"/>
    <property type="project" value="UniProtKB-KW"/>
</dbReference>
<evidence type="ECO:0000256" key="6">
    <source>
        <dbReference type="ARBA" id="ARBA00022741"/>
    </source>
</evidence>
<dbReference type="GeneID" id="120261254"/>
<evidence type="ECO:0000256" key="12">
    <source>
        <dbReference type="SAM" id="MobiDB-lite"/>
    </source>
</evidence>
<feature type="compositionally biased region" description="Polar residues" evidence="12">
    <location>
        <begin position="269"/>
        <end position="284"/>
    </location>
</feature>
<evidence type="ECO:0000256" key="7">
    <source>
        <dbReference type="ARBA" id="ARBA00022840"/>
    </source>
</evidence>
<feature type="region of interest" description="Disordered" evidence="12">
    <location>
        <begin position="31"/>
        <end position="287"/>
    </location>
</feature>
<dbReference type="PROSITE" id="PS50011">
    <property type="entry name" value="PROTEIN_KINASE_DOM"/>
    <property type="match status" value="1"/>
</dbReference>
<keyword evidence="3" id="KW-0418">Kinase</keyword>
<dbReference type="InterPro" id="IPR047117">
    <property type="entry name" value="PERK1-13-like"/>
</dbReference>
<comment type="subcellular location">
    <subcellularLocation>
        <location evidence="1">Cell membrane</location>
        <topology evidence="1">Single-pass membrane protein</topology>
    </subcellularLocation>
</comment>
<evidence type="ECO:0000256" key="5">
    <source>
        <dbReference type="ARBA" id="ARBA00022692"/>
    </source>
</evidence>
<dbReference type="InterPro" id="IPR000719">
    <property type="entry name" value="Prot_kinase_dom"/>
</dbReference>
<comment type="catalytic activity">
    <reaction evidence="11">
        <text>L-seryl-[protein] + ATP = O-phospho-L-seryl-[protein] + ADP + H(+)</text>
        <dbReference type="Rhea" id="RHEA:17989"/>
        <dbReference type="Rhea" id="RHEA-COMP:9863"/>
        <dbReference type="Rhea" id="RHEA-COMP:11604"/>
        <dbReference type="ChEBI" id="CHEBI:15378"/>
        <dbReference type="ChEBI" id="CHEBI:29999"/>
        <dbReference type="ChEBI" id="CHEBI:30616"/>
        <dbReference type="ChEBI" id="CHEBI:83421"/>
        <dbReference type="ChEBI" id="CHEBI:456216"/>
        <dbReference type="EC" id="2.7.11.1"/>
    </reaction>
</comment>
<evidence type="ECO:0000256" key="8">
    <source>
        <dbReference type="ARBA" id="ARBA00022989"/>
    </source>
</evidence>
<dbReference type="FunFam" id="1.10.510.10:FF:000783">
    <property type="entry name" value="Proline-rich receptor-like protein kinase PERK4"/>
    <property type="match status" value="1"/>
</dbReference>
<feature type="compositionally biased region" description="Basic and acidic residues" evidence="12">
    <location>
        <begin position="187"/>
        <end position="204"/>
    </location>
</feature>
<keyword evidence="6" id="KW-0547">Nucleotide-binding</keyword>
<accession>A0AB40BEB9</accession>
<sequence>MSSLVLALIIVGSVVLLILLFLYWNCRCRSEPTSTPRDRKVTMDVDQAPKTLKNDSSRSRLEVKTDSRQPLKEKKNDPSPSQKDKVKTDGGQALKEKKKNDPSPSQKDKVKTDGGQALKEKKNDPSPSKKDKVKTDGGQALEEKKNDPSPSQKDKVKEDGGQALKEKKNDPSPSQKDKVKTVGGQPLKEKKNDPSPSKKDKVKTDGGQALKAKKNDPSPSQKDKVKTDVGWALKEKNNDPSPSQKNKDKTNGGQAQDSQWNAPPRSDHGLQTGSSSSGPDNSLTCPRPGIAFTYEELKKATNSFSRANFLGEGGFGPVHKGVVTIDKKGVLPFHEERVLPFDKEIAVKQLKSGAQQGQSEFEAEVNIISHVHHKHLVSLIGHCISGERRLLAYEFVSNKTLQFHLHGEGQPAMEWSIRLKIALGSAKGLAYLHEDCHPTTIIHRDIKAANILLDSKFEAKVADFGLAKVVYDNNTHVSTRVMGTYGYLAPEYFSTGKLTDKADVYSFGVMLLELITGRRPIALVDWARPSLTHALEEGNYEPLVDPRLGKNYNPSEMNRMVACAAACVHISAENRPPMSRVVRVLEGDVPPEDLKVGVPSGRSWNSGDVENLKRMAFGPYS</sequence>
<dbReference type="EC" id="2.7.11.1" evidence="2"/>
<evidence type="ECO:0000256" key="11">
    <source>
        <dbReference type="ARBA" id="ARBA00048679"/>
    </source>
</evidence>
<feature type="compositionally biased region" description="Polar residues" evidence="12">
    <location>
        <begin position="251"/>
        <end position="261"/>
    </location>
</feature>
<evidence type="ECO:0000313" key="15">
    <source>
        <dbReference type="RefSeq" id="XP_039124994.1"/>
    </source>
</evidence>
<evidence type="ECO:0000256" key="2">
    <source>
        <dbReference type="ARBA" id="ARBA00012513"/>
    </source>
</evidence>
<dbReference type="Gene3D" id="1.10.510.10">
    <property type="entry name" value="Transferase(Phosphotransferase) domain 1"/>
    <property type="match status" value="1"/>
</dbReference>
<dbReference type="RefSeq" id="XP_039124994.1">
    <property type="nucleotide sequence ID" value="XM_039269060.1"/>
</dbReference>
<dbReference type="Pfam" id="PF07714">
    <property type="entry name" value="PK_Tyr_Ser-Thr"/>
    <property type="match status" value="1"/>
</dbReference>
<dbReference type="PANTHER" id="PTHR47982:SF35">
    <property type="entry name" value="PROLINE-RICH RECEPTOR-LIKE PROTEIN KINASE PERK1-RELATED"/>
    <property type="match status" value="1"/>
</dbReference>
<feature type="compositionally biased region" description="Basic and acidic residues" evidence="12">
    <location>
        <begin position="52"/>
        <end position="180"/>
    </location>
</feature>
<name>A0AB40BEB9_DIOCR</name>
<dbReference type="GO" id="GO:0005524">
    <property type="term" value="F:ATP binding"/>
    <property type="evidence" value="ECO:0007669"/>
    <property type="project" value="UniProtKB-KW"/>
</dbReference>
<keyword evidence="3" id="KW-0723">Serine/threonine-protein kinase</keyword>
<keyword evidence="8" id="KW-1133">Transmembrane helix</keyword>